<dbReference type="Pfam" id="PF13821">
    <property type="entry name" value="DUF4187"/>
    <property type="match status" value="1"/>
</dbReference>
<feature type="region of interest" description="Disordered" evidence="1">
    <location>
        <begin position="92"/>
        <end position="128"/>
    </location>
</feature>
<sequence length="385" mass="43472">MSDSEDDFMSDKFLVDVAPSSKSYSDKRNAQTLKSLRASQAKTQVPLKQLEAERRREGLNRSLFDREAESSTSGGASKAMGMMMKMGWKVGDTLGKQEASRRSASPESSSKRARIDEDDDVPRGGLGRARAEPIRVSMWAGRKGLTARDPSPPPLPSLSGRNVDALDPSKLERLGRETEDFRARQRREFAEKEIERKEYKAREILVGFDRDKGIKFHPLHVLPTDPLGTLPQPLLKLIYPSQIVSPSRSPSPSEAIQGQPVQRNLTAAEKLREEMRRDMLTQLGGEEDSDNDEDDDLAFGKISRQVDEKPERKKQSLEDWDGIDWAEMVSGAKKVLSMEPKTHLTFLVDQLRHEYLFCFWCAHRYKSWEELEGPGGCPGVDEDDH</sequence>
<dbReference type="PANTHER" id="PTHR21032:SF0">
    <property type="entry name" value="G PATCH DOMAIN-CONTAINING PROTEIN 11"/>
    <property type="match status" value="1"/>
</dbReference>
<reference evidence="3 4" key="1">
    <citation type="submission" date="2016-07" db="EMBL/GenBank/DDBJ databases">
        <title>Pervasive Adenine N6-methylation of Active Genes in Fungi.</title>
        <authorList>
            <consortium name="DOE Joint Genome Institute"/>
            <person name="Mondo S.J."/>
            <person name="Dannebaum R.O."/>
            <person name="Kuo R.C."/>
            <person name="Labutti K."/>
            <person name="Haridas S."/>
            <person name="Kuo A."/>
            <person name="Salamov A."/>
            <person name="Ahrendt S.R."/>
            <person name="Lipzen A."/>
            <person name="Sullivan W."/>
            <person name="Andreopoulos W.B."/>
            <person name="Clum A."/>
            <person name="Lindquist E."/>
            <person name="Daum C."/>
            <person name="Ramamoorthy G.K."/>
            <person name="Gryganskyi A."/>
            <person name="Culley D."/>
            <person name="Magnuson J.K."/>
            <person name="James T.Y."/>
            <person name="O'Malley M.A."/>
            <person name="Stajich J.E."/>
            <person name="Spatafora J.W."/>
            <person name="Visel A."/>
            <person name="Grigoriev I.V."/>
        </authorList>
    </citation>
    <scope>NUCLEOTIDE SEQUENCE [LARGE SCALE GENOMIC DNA]</scope>
    <source>
        <strain evidence="3 4">68-887.2</strain>
    </source>
</reference>
<feature type="compositionally biased region" description="Acidic residues" evidence="1">
    <location>
        <begin position="285"/>
        <end position="297"/>
    </location>
</feature>
<evidence type="ECO:0000259" key="2">
    <source>
        <dbReference type="PROSITE" id="PS50174"/>
    </source>
</evidence>
<feature type="domain" description="G-patch" evidence="2">
    <location>
        <begin position="75"/>
        <end position="131"/>
    </location>
</feature>
<dbReference type="SMART" id="SM00443">
    <property type="entry name" value="G_patch"/>
    <property type="match status" value="1"/>
</dbReference>
<feature type="compositionally biased region" description="Polar residues" evidence="1">
    <location>
        <begin position="30"/>
        <end position="43"/>
    </location>
</feature>
<dbReference type="Proteomes" id="UP000193986">
    <property type="component" value="Unassembled WGS sequence"/>
</dbReference>
<comment type="caution">
    <text evidence="3">The sequence shown here is derived from an EMBL/GenBank/DDBJ whole genome shotgun (WGS) entry which is preliminary data.</text>
</comment>
<proteinExistence type="predicted"/>
<organism evidence="3 4">
    <name type="scientific">Naematelia encephala</name>
    <dbReference type="NCBI Taxonomy" id="71784"/>
    <lineage>
        <taxon>Eukaryota</taxon>
        <taxon>Fungi</taxon>
        <taxon>Dikarya</taxon>
        <taxon>Basidiomycota</taxon>
        <taxon>Agaricomycotina</taxon>
        <taxon>Tremellomycetes</taxon>
        <taxon>Tremellales</taxon>
        <taxon>Naemateliaceae</taxon>
        <taxon>Naematelia</taxon>
    </lineage>
</organism>
<dbReference type="AlphaFoldDB" id="A0A1Y2B9X6"/>
<dbReference type="EMBL" id="MCFC01000014">
    <property type="protein sequence ID" value="ORY31652.1"/>
    <property type="molecule type" value="Genomic_DNA"/>
</dbReference>
<feature type="compositionally biased region" description="Basic and acidic residues" evidence="1">
    <location>
        <begin position="50"/>
        <end position="69"/>
    </location>
</feature>
<feature type="region of interest" description="Disordered" evidence="1">
    <location>
        <begin position="282"/>
        <end position="316"/>
    </location>
</feature>
<dbReference type="InParanoid" id="A0A1Y2B9X6"/>
<dbReference type="PANTHER" id="PTHR21032">
    <property type="entry name" value="G PATCH DOMAIN-CONTAINING PROTEIN 11"/>
    <property type="match status" value="1"/>
</dbReference>
<feature type="compositionally biased region" description="Basic and acidic residues" evidence="1">
    <location>
        <begin position="304"/>
        <end position="316"/>
    </location>
</feature>
<dbReference type="InterPro" id="IPR025239">
    <property type="entry name" value="DUF4187"/>
</dbReference>
<dbReference type="OrthoDB" id="786951at2759"/>
<dbReference type="SMART" id="SM01173">
    <property type="entry name" value="DUF4187"/>
    <property type="match status" value="1"/>
</dbReference>
<evidence type="ECO:0000313" key="3">
    <source>
        <dbReference type="EMBL" id="ORY31652.1"/>
    </source>
</evidence>
<evidence type="ECO:0000256" key="1">
    <source>
        <dbReference type="SAM" id="MobiDB-lite"/>
    </source>
</evidence>
<gene>
    <name evidence="3" type="ORF">BCR39DRAFT_493693</name>
</gene>
<evidence type="ECO:0000313" key="4">
    <source>
        <dbReference type="Proteomes" id="UP000193986"/>
    </source>
</evidence>
<feature type="region of interest" description="Disordered" evidence="1">
    <location>
        <begin position="19"/>
        <end position="79"/>
    </location>
</feature>
<dbReference type="Pfam" id="PF01585">
    <property type="entry name" value="G-patch"/>
    <property type="match status" value="1"/>
</dbReference>
<dbReference type="STRING" id="71784.A0A1Y2B9X6"/>
<feature type="region of interest" description="Disordered" evidence="1">
    <location>
        <begin position="244"/>
        <end position="263"/>
    </location>
</feature>
<dbReference type="PROSITE" id="PS50174">
    <property type="entry name" value="G_PATCH"/>
    <property type="match status" value="1"/>
</dbReference>
<feature type="region of interest" description="Disordered" evidence="1">
    <location>
        <begin position="141"/>
        <end position="164"/>
    </location>
</feature>
<name>A0A1Y2B9X6_9TREE</name>
<accession>A0A1Y2B9X6</accession>
<keyword evidence="4" id="KW-1185">Reference proteome</keyword>
<dbReference type="GO" id="GO:0003676">
    <property type="term" value="F:nucleic acid binding"/>
    <property type="evidence" value="ECO:0007669"/>
    <property type="project" value="InterPro"/>
</dbReference>
<dbReference type="InterPro" id="IPR000467">
    <property type="entry name" value="G_patch_dom"/>
</dbReference>
<dbReference type="GO" id="GO:0000776">
    <property type="term" value="C:kinetochore"/>
    <property type="evidence" value="ECO:0007669"/>
    <property type="project" value="TreeGrafter"/>
</dbReference>
<dbReference type="InterPro" id="IPR039249">
    <property type="entry name" value="GPATCH11"/>
</dbReference>
<protein>
    <recommendedName>
        <fullName evidence="2">G-patch domain-containing protein</fullName>
    </recommendedName>
</protein>